<keyword evidence="1" id="KW-0472">Membrane</keyword>
<dbReference type="RefSeq" id="XP_053584745.1">
    <property type="nucleotide sequence ID" value="XM_053729973.1"/>
</dbReference>
<reference evidence="4 5" key="1">
    <citation type="submission" date="2019-12" db="EMBL/GenBank/DDBJ databases">
        <title>Chromosome-level assembly of the Caenorhabditis remanei genome.</title>
        <authorList>
            <person name="Teterina A.A."/>
            <person name="Willis J.H."/>
            <person name="Phillips P.C."/>
        </authorList>
    </citation>
    <scope>NUCLEOTIDE SEQUENCE [LARGE SCALE GENOMIC DNA]</scope>
    <source>
        <strain evidence="4 5">PX506</strain>
        <tissue evidence="4">Whole organism</tissue>
    </source>
</reference>
<comment type="caution">
    <text evidence="4">The sequence shown here is derived from an EMBL/GenBank/DDBJ whole genome shotgun (WGS) entry which is preliminary data.</text>
</comment>
<organism evidence="4 5">
    <name type="scientific">Caenorhabditis remanei</name>
    <name type="common">Caenorhabditis vulgaris</name>
    <dbReference type="NCBI Taxonomy" id="31234"/>
    <lineage>
        <taxon>Eukaryota</taxon>
        <taxon>Metazoa</taxon>
        <taxon>Ecdysozoa</taxon>
        <taxon>Nematoda</taxon>
        <taxon>Chromadorea</taxon>
        <taxon>Rhabditida</taxon>
        <taxon>Rhabditina</taxon>
        <taxon>Rhabditomorpha</taxon>
        <taxon>Rhabditoidea</taxon>
        <taxon>Rhabditidae</taxon>
        <taxon>Peloderinae</taxon>
        <taxon>Caenorhabditis</taxon>
    </lineage>
</organism>
<keyword evidence="1" id="KW-1133">Transmembrane helix</keyword>
<name>A0A6A5GRP0_CAERE</name>
<evidence type="ECO:0000256" key="1">
    <source>
        <dbReference type="SAM" id="Phobius"/>
    </source>
</evidence>
<feature type="domain" description="Carboxylesterase type B" evidence="3">
    <location>
        <begin position="389"/>
        <end position="493"/>
    </location>
</feature>
<dbReference type="Proteomes" id="UP000483820">
    <property type="component" value="Chromosome IV"/>
</dbReference>
<dbReference type="KEGG" id="crq:GCK72_013759"/>
<dbReference type="AlphaFoldDB" id="A0A6A5GRP0"/>
<evidence type="ECO:0000313" key="4">
    <source>
        <dbReference type="EMBL" id="KAF1757304.1"/>
    </source>
</evidence>
<dbReference type="InterPro" id="IPR002018">
    <property type="entry name" value="CarbesteraseB"/>
</dbReference>
<keyword evidence="1" id="KW-0812">Transmembrane</keyword>
<dbReference type="Gene3D" id="3.40.50.1820">
    <property type="entry name" value="alpha/beta hydrolase"/>
    <property type="match status" value="1"/>
</dbReference>
<dbReference type="SUPFAM" id="SSF53474">
    <property type="entry name" value="alpha/beta-Hydrolases"/>
    <property type="match status" value="1"/>
</dbReference>
<feature type="domain" description="Carboxylesterase type B" evidence="3">
    <location>
        <begin position="23"/>
        <end position="345"/>
    </location>
</feature>
<accession>A0A6A5GRP0</accession>
<dbReference type="PANTHER" id="PTHR45580">
    <property type="entry name" value="PROTEIN CBG05369"/>
    <property type="match status" value="1"/>
</dbReference>
<evidence type="ECO:0000313" key="5">
    <source>
        <dbReference type="Proteomes" id="UP000483820"/>
    </source>
</evidence>
<dbReference type="EMBL" id="WUAV01000004">
    <property type="protein sequence ID" value="KAF1757304.1"/>
    <property type="molecule type" value="Genomic_DNA"/>
</dbReference>
<dbReference type="Pfam" id="PF00135">
    <property type="entry name" value="COesterase"/>
    <property type="match status" value="2"/>
</dbReference>
<feature type="transmembrane region" description="Helical" evidence="1">
    <location>
        <begin position="536"/>
        <end position="557"/>
    </location>
</feature>
<feature type="chain" id="PRO_5025590707" description="Carboxylesterase type B domain-containing protein" evidence="2">
    <location>
        <begin position="24"/>
        <end position="586"/>
    </location>
</feature>
<dbReference type="InterPro" id="IPR029058">
    <property type="entry name" value="AB_hydrolase_fold"/>
</dbReference>
<protein>
    <recommendedName>
        <fullName evidence="3">Carboxylesterase type B domain-containing protein</fullName>
    </recommendedName>
</protein>
<feature type="signal peptide" evidence="2">
    <location>
        <begin position="1"/>
        <end position="23"/>
    </location>
</feature>
<gene>
    <name evidence="4" type="ORF">GCK72_013759</name>
</gene>
<evidence type="ECO:0000259" key="3">
    <source>
        <dbReference type="Pfam" id="PF00135"/>
    </source>
</evidence>
<dbReference type="CTD" id="9825615"/>
<dbReference type="PANTHER" id="PTHR45580:SF9">
    <property type="entry name" value="CARBOXYLESTERASE TYPE B DOMAIN-CONTAINING PROTEIN"/>
    <property type="match status" value="1"/>
</dbReference>
<dbReference type="GeneID" id="9825615"/>
<sequence>MKDFRVLFFRFTLLFCFLLYCNSEIISTSYGDLDGDQIGEFHLFKKIPFARPPLGKLRFQKPEEPEKWDSVRNAKEYGPACLSNSTVTTSPQKWVDEDCLHVNIFTSSKCLKSKDCAVVTYFHGGGLHYDSAVMFNDTYLLGTFVNQDVILVIPAFRLGIFSHFVVEDQSVAPNNLAIYDILRALEFVKSEIHNFGGDNKKVTIMGHSYGGALASILTFSNRINNDLSLFQRAISMSSGHDFDPLEFQIQKTKRFAKRAKCVVPEEIGKKLTSSQKDLYSMKCLQNKDSMELLRIQRELEEEGYPTYAFTVQREPLFQEVPYHQFMNTSKHIPILTGCTRYEMDHSPSDKPIGESVGYDNPIEVDMKYRKDLKEGNYDFGNHADETQAIMVQVKIRAERMIRNGVPSYLYEYTYPKHAKHTDDLFYLMGVHRFDKDENEEKLARVYEKIFMNFAKYGEPREGFEVANIENTSYYDVYWNEETGERPQMKNGFEKKILNYWLKDMVEYDRNLTASRKKESVKPAMRFYKESSKQHQLPYMFISLMLVSSIFMAGCLFGRCCCNGSRNRNLYIRIDGNDVPAGTLKSF</sequence>
<proteinExistence type="predicted"/>
<evidence type="ECO:0000256" key="2">
    <source>
        <dbReference type="SAM" id="SignalP"/>
    </source>
</evidence>
<keyword evidence="2" id="KW-0732">Signal</keyword>